<dbReference type="InterPro" id="IPR049492">
    <property type="entry name" value="BD-FAE-like_dom"/>
</dbReference>
<dbReference type="InterPro" id="IPR029058">
    <property type="entry name" value="AB_hydrolase_fold"/>
</dbReference>
<dbReference type="EMBL" id="CAEZUA010000004">
    <property type="protein sequence ID" value="CAB4580831.1"/>
    <property type="molecule type" value="Genomic_DNA"/>
</dbReference>
<dbReference type="AlphaFoldDB" id="A0A6J6EWC1"/>
<dbReference type="SUPFAM" id="SSF53474">
    <property type="entry name" value="alpha/beta-Hydrolases"/>
    <property type="match status" value="1"/>
</dbReference>
<dbReference type="Gene3D" id="3.40.50.1820">
    <property type="entry name" value="alpha/beta hydrolase"/>
    <property type="match status" value="1"/>
</dbReference>
<evidence type="ECO:0000313" key="6">
    <source>
        <dbReference type="EMBL" id="CAB4702994.1"/>
    </source>
</evidence>
<dbReference type="EMBL" id="CAEZWS010000028">
    <property type="protein sequence ID" value="CAB4664665.1"/>
    <property type="molecule type" value="Genomic_DNA"/>
</dbReference>
<dbReference type="EMBL" id="CAEZXT010000062">
    <property type="protein sequence ID" value="CAB4702994.1"/>
    <property type="molecule type" value="Genomic_DNA"/>
</dbReference>
<proteinExistence type="predicted"/>
<evidence type="ECO:0000313" key="4">
    <source>
        <dbReference type="EMBL" id="CAB4580831.1"/>
    </source>
</evidence>
<evidence type="ECO:0000256" key="1">
    <source>
        <dbReference type="ARBA" id="ARBA00022801"/>
    </source>
</evidence>
<dbReference type="InterPro" id="IPR050300">
    <property type="entry name" value="GDXG_lipolytic_enzyme"/>
</dbReference>
<evidence type="ECO:0000259" key="3">
    <source>
        <dbReference type="Pfam" id="PF20434"/>
    </source>
</evidence>
<protein>
    <submittedName>
        <fullName evidence="4">Unannotated protein</fullName>
    </submittedName>
</protein>
<evidence type="ECO:0000256" key="2">
    <source>
        <dbReference type="SAM" id="MobiDB-lite"/>
    </source>
</evidence>
<dbReference type="PANTHER" id="PTHR48081">
    <property type="entry name" value="AB HYDROLASE SUPERFAMILY PROTEIN C4A8.06C"/>
    <property type="match status" value="1"/>
</dbReference>
<keyword evidence="1" id="KW-0378">Hydrolase</keyword>
<feature type="compositionally biased region" description="Low complexity" evidence="2">
    <location>
        <begin position="90"/>
        <end position="102"/>
    </location>
</feature>
<sequence length="409" mass="44403">MNVRNLHKVATTFTLLILTSQIFIPMASGANPDDGYPQGQPAPGRTCPNSDEGTKNISEFNGKTFICTMINGTKKWWIEGEALPTPSAPSSGGQTSNTQGSGANLPTAPTIEFTHTYILPASSLAKMNVFEDVVYSKESASQRLDIYLPKGVKNPPLLIYIHGGGFIFGDENAMKFDDPAKLLEVFIKNGIAVASVNYRLATEALFPTGGRDVKTSIRFLRANASKYGFDSKKFATLGDSAGSYLALMAAITGNQKTVFDNPKDPNLKTSASVSAVFDLFGNVNFLTMRANNLKYPCQVAVDPNFAMDPNVNPWFGDITLPANRPAVDSANLYPYLKASKSLPVFYIFHGTADCSVSKYDSIELDKEVKALKGKSFLNLVPDEIHGGPKIWIEVAKFVPVLKKLFGTIK</sequence>
<dbReference type="Pfam" id="PF20434">
    <property type="entry name" value="BD-FAE"/>
    <property type="match status" value="1"/>
</dbReference>
<reference evidence="4" key="1">
    <citation type="submission" date="2020-05" db="EMBL/GenBank/DDBJ databases">
        <authorList>
            <person name="Chiriac C."/>
            <person name="Salcher M."/>
            <person name="Ghai R."/>
            <person name="Kavagutti S V."/>
        </authorList>
    </citation>
    <scope>NUCLEOTIDE SEQUENCE</scope>
</reference>
<accession>A0A6J6EWC1</accession>
<organism evidence="4">
    <name type="scientific">freshwater metagenome</name>
    <dbReference type="NCBI Taxonomy" id="449393"/>
    <lineage>
        <taxon>unclassified sequences</taxon>
        <taxon>metagenomes</taxon>
        <taxon>ecological metagenomes</taxon>
    </lineage>
</organism>
<name>A0A6J6EWC1_9ZZZZ</name>
<feature type="region of interest" description="Disordered" evidence="2">
    <location>
        <begin position="31"/>
        <end position="53"/>
    </location>
</feature>
<dbReference type="EMBL" id="CAFBMI010000039">
    <property type="protein sequence ID" value="CAB4899298.1"/>
    <property type="molecule type" value="Genomic_DNA"/>
</dbReference>
<feature type="domain" description="BD-FAE-like" evidence="3">
    <location>
        <begin position="144"/>
        <end position="366"/>
    </location>
</feature>
<dbReference type="GO" id="GO:0016787">
    <property type="term" value="F:hydrolase activity"/>
    <property type="evidence" value="ECO:0007669"/>
    <property type="project" value="UniProtKB-KW"/>
</dbReference>
<evidence type="ECO:0000313" key="7">
    <source>
        <dbReference type="EMBL" id="CAB4899298.1"/>
    </source>
</evidence>
<evidence type="ECO:0000313" key="5">
    <source>
        <dbReference type="EMBL" id="CAB4664665.1"/>
    </source>
</evidence>
<gene>
    <name evidence="4" type="ORF">UFOPK1773_00144</name>
    <name evidence="5" type="ORF">UFOPK2288_00693</name>
    <name evidence="6" type="ORF">UFOPK2589_00935</name>
    <name evidence="7" type="ORF">UFOPK3558_00595</name>
</gene>
<feature type="region of interest" description="Disordered" evidence="2">
    <location>
        <begin position="82"/>
        <end position="105"/>
    </location>
</feature>